<dbReference type="Proteomes" id="UP001175261">
    <property type="component" value="Unassembled WGS sequence"/>
</dbReference>
<protein>
    <submittedName>
        <fullName evidence="2">Uncharacterized protein</fullName>
    </submittedName>
</protein>
<feature type="compositionally biased region" description="Low complexity" evidence="1">
    <location>
        <begin position="465"/>
        <end position="474"/>
    </location>
</feature>
<organism evidence="2 3">
    <name type="scientific">Sarocladium strictum</name>
    <name type="common">Black bundle disease fungus</name>
    <name type="synonym">Acremonium strictum</name>
    <dbReference type="NCBI Taxonomy" id="5046"/>
    <lineage>
        <taxon>Eukaryota</taxon>
        <taxon>Fungi</taxon>
        <taxon>Dikarya</taxon>
        <taxon>Ascomycota</taxon>
        <taxon>Pezizomycotina</taxon>
        <taxon>Sordariomycetes</taxon>
        <taxon>Hypocreomycetidae</taxon>
        <taxon>Hypocreales</taxon>
        <taxon>Sarocladiaceae</taxon>
        <taxon>Sarocladium</taxon>
    </lineage>
</organism>
<evidence type="ECO:0000313" key="2">
    <source>
        <dbReference type="EMBL" id="KAK0391614.1"/>
    </source>
</evidence>
<feature type="compositionally biased region" description="Low complexity" evidence="1">
    <location>
        <begin position="481"/>
        <end position="496"/>
    </location>
</feature>
<evidence type="ECO:0000256" key="1">
    <source>
        <dbReference type="SAM" id="MobiDB-lite"/>
    </source>
</evidence>
<dbReference type="AlphaFoldDB" id="A0AA39GSA3"/>
<feature type="region of interest" description="Disordered" evidence="1">
    <location>
        <begin position="1"/>
        <end position="143"/>
    </location>
</feature>
<comment type="caution">
    <text evidence="2">The sequence shown here is derived from an EMBL/GenBank/DDBJ whole genome shotgun (WGS) entry which is preliminary data.</text>
</comment>
<feature type="region of interest" description="Disordered" evidence="1">
    <location>
        <begin position="418"/>
        <end position="521"/>
    </location>
</feature>
<feature type="compositionally biased region" description="Low complexity" evidence="1">
    <location>
        <begin position="423"/>
        <end position="433"/>
    </location>
</feature>
<dbReference type="EMBL" id="JAPDFR010000001">
    <property type="protein sequence ID" value="KAK0391614.1"/>
    <property type="molecule type" value="Genomic_DNA"/>
</dbReference>
<feature type="region of interest" description="Disordered" evidence="1">
    <location>
        <begin position="541"/>
        <end position="715"/>
    </location>
</feature>
<accession>A0AA39GSA3</accession>
<feature type="compositionally biased region" description="Polar residues" evidence="1">
    <location>
        <begin position="700"/>
        <end position="714"/>
    </location>
</feature>
<sequence>MSLAQLPPLDFDSGGLRISLFPRSDSPPLFAPDPVSGEPAIADSRKSNEAEIPVPQRKRPQIPDHERYDGDGHDVDRDGPLGLKHGDQRPPTERGYSISSDGASDKHGDKQLRHGHEENDPFGDQASDVTGLSEPENNKPQSKVVQTIPIHPIPSMQDAFAESLHEVTMGGPVTKPKLRSMDAKARRERLLEQEKDSEPFDQLWRYRPGQKQHEVLKLLAQISFGVYLLLNGMANSNSQVVTILQGHIDEVDEFLEVALEDLAQATIDLNGRIDYLKLPMSNMQVFEELLEDRNFRVEILEGNEKIEHILARTNMALKQWDDDIDAGLVCSADFTKWLRQQDSASWKTDRPEVMDIFDAMNGNAEGWQNAFEEMNCRAQEMNNLIIKLMTIVAEMEKKAGEISRKTWAQIPPFTVPAKIGDKSSISSPQSHQSNPRSQGSVRSGTFSTFSAQKADHHPIDDDSLLEYPLPGGTPLLPPPRISARAAPRPSSSSSSAKRQNGVTFAPMSPPRSVDRTEGSSIQDKAVAEEESLYILQPRTYTPQPAKPAVSQATQQSPRTQLSPKSGDVSSDQKGLQKQTSLRQRVSQRGKAPVSIQIPPRNFAEGTAVHRQSPSFATPRTGGSMAHDSAYGSDSEHQPQHRQIPRMASHSDLSAPVRPPLMPSPRSDHQYYRPVQASPHSPLQQRPHTSGTGAAAAPRHQSASYTPQHVRNQPSRLGGMSMLSNVTNAQDDARTIATQRTARGTDRTLKKKKSAFGWLKKAFSMDDEERAAYEARKAMQVDPQYFDDKSPKFLDGKRIR</sequence>
<proteinExistence type="predicted"/>
<keyword evidence="3" id="KW-1185">Reference proteome</keyword>
<evidence type="ECO:0000313" key="3">
    <source>
        <dbReference type="Proteomes" id="UP001175261"/>
    </source>
</evidence>
<feature type="compositionally biased region" description="Basic and acidic residues" evidence="1">
    <location>
        <begin position="103"/>
        <end position="119"/>
    </location>
</feature>
<feature type="compositionally biased region" description="Basic and acidic residues" evidence="1">
    <location>
        <begin position="61"/>
        <end position="92"/>
    </location>
</feature>
<gene>
    <name evidence="2" type="ORF">NLU13_1114</name>
</gene>
<reference evidence="2" key="1">
    <citation type="submission" date="2022-10" db="EMBL/GenBank/DDBJ databases">
        <title>Determination and structural analysis of whole genome sequence of Sarocladium strictum F4-1.</title>
        <authorList>
            <person name="Hu L."/>
            <person name="Jiang Y."/>
        </authorList>
    </citation>
    <scope>NUCLEOTIDE SEQUENCE</scope>
    <source>
        <strain evidence="2">F4-1</strain>
    </source>
</reference>
<feature type="compositionally biased region" description="Polar residues" evidence="1">
    <location>
        <begin position="434"/>
        <end position="451"/>
    </location>
</feature>
<feature type="compositionally biased region" description="Polar residues" evidence="1">
    <location>
        <begin position="550"/>
        <end position="586"/>
    </location>
</feature>
<feature type="compositionally biased region" description="Polar residues" evidence="1">
    <location>
        <begin position="677"/>
        <end position="691"/>
    </location>
</feature>
<name>A0AA39GSA3_SARSR</name>